<evidence type="ECO:0008006" key="3">
    <source>
        <dbReference type="Google" id="ProtNLM"/>
    </source>
</evidence>
<name>A0ABQ1P604_9BACI</name>
<protein>
    <recommendedName>
        <fullName evidence="3">Ig-like domain-containing protein</fullName>
    </recommendedName>
</protein>
<sequence>MRDSNGRIVHGEIPQGFCPRKLTVRPWKASNFPGLQTITNVTGTTYLETESSTKGSYFCKINTEL</sequence>
<dbReference type="Proteomes" id="UP000619534">
    <property type="component" value="Unassembled WGS sequence"/>
</dbReference>
<dbReference type="EMBL" id="BMCJ01000003">
    <property type="protein sequence ID" value="GGC90695.1"/>
    <property type="molecule type" value="Genomic_DNA"/>
</dbReference>
<comment type="caution">
    <text evidence="1">The sequence shown here is derived from an EMBL/GenBank/DDBJ whole genome shotgun (WGS) entry which is preliminary data.</text>
</comment>
<organism evidence="1 2">
    <name type="scientific">Thalassobacillus devorans</name>
    <dbReference type="NCBI Taxonomy" id="279813"/>
    <lineage>
        <taxon>Bacteria</taxon>
        <taxon>Bacillati</taxon>
        <taxon>Bacillota</taxon>
        <taxon>Bacilli</taxon>
        <taxon>Bacillales</taxon>
        <taxon>Bacillaceae</taxon>
        <taxon>Thalassobacillus</taxon>
    </lineage>
</organism>
<accession>A0ABQ1P604</accession>
<evidence type="ECO:0000313" key="2">
    <source>
        <dbReference type="Proteomes" id="UP000619534"/>
    </source>
</evidence>
<evidence type="ECO:0000313" key="1">
    <source>
        <dbReference type="EMBL" id="GGC90695.1"/>
    </source>
</evidence>
<keyword evidence="2" id="KW-1185">Reference proteome</keyword>
<proteinExistence type="predicted"/>
<reference evidence="2" key="1">
    <citation type="journal article" date="2019" name="Int. J. Syst. Evol. Microbiol.">
        <title>The Global Catalogue of Microorganisms (GCM) 10K type strain sequencing project: providing services to taxonomists for standard genome sequencing and annotation.</title>
        <authorList>
            <consortium name="The Broad Institute Genomics Platform"/>
            <consortium name="The Broad Institute Genome Sequencing Center for Infectious Disease"/>
            <person name="Wu L."/>
            <person name="Ma J."/>
        </authorList>
    </citation>
    <scope>NUCLEOTIDE SEQUENCE [LARGE SCALE GENOMIC DNA]</scope>
    <source>
        <strain evidence="2">CCM 7282</strain>
    </source>
</reference>
<gene>
    <name evidence="1" type="ORF">GCM10007216_21870</name>
</gene>